<keyword evidence="2" id="KW-1185">Reference proteome</keyword>
<proteinExistence type="predicted"/>
<sequence length="78" mass="8116">MFGLNGNLVNLKDHLSDLSLNVITRMVLGKKYIGVTVAGDCDARGVQGDARQSLLAQRGSGYRGLAGRVGPAGGLKAF</sequence>
<dbReference type="AlphaFoldDB" id="A0AAV2E8W5"/>
<dbReference type="EMBL" id="OZ034817">
    <property type="protein sequence ID" value="CAL1381950.1"/>
    <property type="molecule type" value="Genomic_DNA"/>
</dbReference>
<reference evidence="1 2" key="1">
    <citation type="submission" date="2024-04" db="EMBL/GenBank/DDBJ databases">
        <authorList>
            <person name="Fracassetti M."/>
        </authorList>
    </citation>
    <scope>NUCLEOTIDE SEQUENCE [LARGE SCALE GENOMIC DNA]</scope>
</reference>
<protein>
    <submittedName>
        <fullName evidence="1">Uncharacterized protein</fullName>
    </submittedName>
</protein>
<organism evidence="1 2">
    <name type="scientific">Linum trigynum</name>
    <dbReference type="NCBI Taxonomy" id="586398"/>
    <lineage>
        <taxon>Eukaryota</taxon>
        <taxon>Viridiplantae</taxon>
        <taxon>Streptophyta</taxon>
        <taxon>Embryophyta</taxon>
        <taxon>Tracheophyta</taxon>
        <taxon>Spermatophyta</taxon>
        <taxon>Magnoliopsida</taxon>
        <taxon>eudicotyledons</taxon>
        <taxon>Gunneridae</taxon>
        <taxon>Pentapetalae</taxon>
        <taxon>rosids</taxon>
        <taxon>fabids</taxon>
        <taxon>Malpighiales</taxon>
        <taxon>Linaceae</taxon>
        <taxon>Linum</taxon>
    </lineage>
</organism>
<evidence type="ECO:0000313" key="1">
    <source>
        <dbReference type="EMBL" id="CAL1381950.1"/>
    </source>
</evidence>
<gene>
    <name evidence="1" type="ORF">LTRI10_LOCUS23302</name>
</gene>
<dbReference type="Proteomes" id="UP001497516">
    <property type="component" value="Chromosome 4"/>
</dbReference>
<accession>A0AAV2E8W5</accession>
<name>A0AAV2E8W5_9ROSI</name>
<evidence type="ECO:0000313" key="2">
    <source>
        <dbReference type="Proteomes" id="UP001497516"/>
    </source>
</evidence>